<dbReference type="GO" id="GO:0006405">
    <property type="term" value="P:RNA export from nucleus"/>
    <property type="evidence" value="ECO:0007669"/>
    <property type="project" value="TreeGrafter"/>
</dbReference>
<dbReference type="EMBL" id="HE681720">
    <property type="protein sequence ID" value="CCG21757.1"/>
    <property type="molecule type" value="Genomic_DNA"/>
</dbReference>
<evidence type="ECO:0000256" key="5">
    <source>
        <dbReference type="ARBA" id="ARBA00022816"/>
    </source>
</evidence>
<feature type="compositionally biased region" description="Basic and acidic residues" evidence="10">
    <location>
        <begin position="10"/>
        <end position="21"/>
    </location>
</feature>
<dbReference type="OrthoDB" id="3797628at2759"/>
<keyword evidence="7" id="KW-0811">Translocation</keyword>
<keyword evidence="5" id="KW-0509">mRNA transport</keyword>
<dbReference type="HOGENOM" id="CLU_005908_0_0_1"/>
<feature type="compositionally biased region" description="Polar residues" evidence="10">
    <location>
        <begin position="103"/>
        <end position="133"/>
    </location>
</feature>
<dbReference type="GeneID" id="14538307"/>
<gene>
    <name evidence="12" type="ORF">CORT_0B00340</name>
</gene>
<dbReference type="PANTHER" id="PTHR23198">
    <property type="entry name" value="NUCLEOPORIN"/>
    <property type="match status" value="1"/>
</dbReference>
<dbReference type="PANTHER" id="PTHR23198:SF6">
    <property type="entry name" value="NUCLEAR PORE COMPLEX PROTEIN NUP98-NUP96"/>
    <property type="match status" value="1"/>
</dbReference>
<dbReference type="eggNOG" id="KOG0845">
    <property type="taxonomic scope" value="Eukaryota"/>
</dbReference>
<organism evidence="12 13">
    <name type="scientific">Candida orthopsilosis (strain 90-125)</name>
    <name type="common">Yeast</name>
    <dbReference type="NCBI Taxonomy" id="1136231"/>
    <lineage>
        <taxon>Eukaryota</taxon>
        <taxon>Fungi</taxon>
        <taxon>Dikarya</taxon>
        <taxon>Ascomycota</taxon>
        <taxon>Saccharomycotina</taxon>
        <taxon>Pichiomycetes</taxon>
        <taxon>Debaryomycetaceae</taxon>
        <taxon>Candida/Lodderomyces clade</taxon>
        <taxon>Candida</taxon>
    </lineage>
</organism>
<dbReference type="Gene3D" id="1.25.40.690">
    <property type="match status" value="1"/>
</dbReference>
<dbReference type="Gene3D" id="3.30.1610.10">
    <property type="entry name" value="Peptidase S59, nucleoporin"/>
    <property type="match status" value="1"/>
</dbReference>
<dbReference type="PROSITE" id="PS51434">
    <property type="entry name" value="NUP_C"/>
    <property type="match status" value="1"/>
</dbReference>
<dbReference type="GO" id="GO:0044614">
    <property type="term" value="C:nuclear pore cytoplasmic filaments"/>
    <property type="evidence" value="ECO:0007669"/>
    <property type="project" value="TreeGrafter"/>
</dbReference>
<keyword evidence="8" id="KW-0906">Nuclear pore complex</keyword>
<dbReference type="InterPro" id="IPR036903">
    <property type="entry name" value="Nup98_auto-Pept-S59_dom_sf"/>
</dbReference>
<dbReference type="GO" id="GO:0017056">
    <property type="term" value="F:structural constituent of nuclear pore"/>
    <property type="evidence" value="ECO:0007669"/>
    <property type="project" value="InterPro"/>
</dbReference>
<keyword evidence="6" id="KW-0653">Protein transport</keyword>
<dbReference type="InterPro" id="IPR021967">
    <property type="entry name" value="Nup98_C"/>
</dbReference>
<dbReference type="GO" id="GO:0051028">
    <property type="term" value="P:mRNA transport"/>
    <property type="evidence" value="ECO:0007669"/>
    <property type="project" value="UniProtKB-KW"/>
</dbReference>
<feature type="region of interest" description="Disordered" evidence="10">
    <location>
        <begin position="1"/>
        <end position="25"/>
    </location>
</feature>
<dbReference type="RefSeq" id="XP_003867195.1">
    <property type="nucleotide sequence ID" value="XM_003867147.1"/>
</dbReference>
<evidence type="ECO:0000256" key="1">
    <source>
        <dbReference type="ARBA" id="ARBA00004567"/>
    </source>
</evidence>
<proteinExistence type="inferred from homology"/>
<dbReference type="GO" id="GO:0006606">
    <property type="term" value="P:protein import into nucleus"/>
    <property type="evidence" value="ECO:0007669"/>
    <property type="project" value="TreeGrafter"/>
</dbReference>
<evidence type="ECO:0000313" key="12">
    <source>
        <dbReference type="EMBL" id="CCG21757.1"/>
    </source>
</evidence>
<dbReference type="GO" id="GO:0000973">
    <property type="term" value="P:post-transcriptional tethering of RNA polymerase II gene DNA at nuclear periphery"/>
    <property type="evidence" value="ECO:0007669"/>
    <property type="project" value="TreeGrafter"/>
</dbReference>
<dbReference type="AlphaFoldDB" id="H8WZ89"/>
<comment type="similarity">
    <text evidence="2">Belongs to the nucleoporin GLFG family.</text>
</comment>
<reference evidence="12 13" key="1">
    <citation type="journal article" date="2012" name="PLoS ONE">
        <title>Sequence and analysis of the genome of the pathogenic yeast Candida orthopsilosis.</title>
        <authorList>
            <person name="Riccombeni A."/>
            <person name="Vidanes G."/>
            <person name="Proux-Wera E."/>
            <person name="Wolfe K.H."/>
            <person name="Butler G."/>
        </authorList>
    </citation>
    <scope>NUCLEOTIDE SEQUENCE [LARGE SCALE GENOMIC DNA]</scope>
    <source>
        <strain evidence="12 13">Co 90-125</strain>
    </source>
</reference>
<evidence type="ECO:0000259" key="11">
    <source>
        <dbReference type="PROSITE" id="PS51434"/>
    </source>
</evidence>
<accession>H8WZ89</accession>
<feature type="domain" description="Peptidase S59" evidence="11">
    <location>
        <begin position="357"/>
        <end position="498"/>
    </location>
</feature>
<dbReference type="GO" id="GO:0008139">
    <property type="term" value="F:nuclear localization sequence binding"/>
    <property type="evidence" value="ECO:0007669"/>
    <property type="project" value="TreeGrafter"/>
</dbReference>
<dbReference type="GO" id="GO:0003723">
    <property type="term" value="F:RNA binding"/>
    <property type="evidence" value="ECO:0007669"/>
    <property type="project" value="TreeGrafter"/>
</dbReference>
<dbReference type="SUPFAM" id="SSF82215">
    <property type="entry name" value="C-terminal autoproteolytic domain of nucleoporin nup98"/>
    <property type="match status" value="1"/>
</dbReference>
<evidence type="ECO:0000256" key="8">
    <source>
        <dbReference type="ARBA" id="ARBA00023132"/>
    </source>
</evidence>
<evidence type="ECO:0000256" key="10">
    <source>
        <dbReference type="SAM" id="MobiDB-lite"/>
    </source>
</evidence>
<keyword evidence="4" id="KW-0068">Autocatalytic cleavage</keyword>
<evidence type="ECO:0000256" key="2">
    <source>
        <dbReference type="ARBA" id="ARBA00008926"/>
    </source>
</evidence>
<sequence>MKRKKKKCKYRDNRLSKDPSKRYSIYQSPPHGYSFQMFEQKSNNIYSNWGAASSFSARSNESGKPAGFSKPGAGNFFLFKESNTEFKNESSSLKKTFNLFGNSSDSKKQNSWSQIQDSSTGAQSSFKPSAGNQEKSHIESSGFASALYGDRRSDGKIDSLNKSNSFGNNPPPTNLTIHRNNGVASFSIKGSDTSLSDSVAVPSSNNAPAPPKSRLGKLFSYFKRDKKAKDKIQSVFKTPYVTPKTLSSPSYKAIDTRRIGSMRRLVLKSKPTKYHLIDVNKVLSSKRGVAVPTNMSATKLLTEESPQDNEMNDADEEVEYKSFAANVVEQTAKDEGKTSNKDANDKQDEYKTTVQKYNGYWTYPPIDEISEMNPSSLENVHNFIIGRVGYGQIAYDYPVNLTNVVSGAESNGRSLAEELFDNIVTVKQSAVLVYKNIEDKPPLGSNLNVPATITLEGIKPKPSVSMQDHINYLKRQIGMEFVTYDPITYVWVFKVKHFSIWGLVDEDDDDQKDLVSLKRKQDLREAEALAEYSKVYSDGSFDQEVKKQKLNEYTKIFPGDWGSTLPPNDSLLKLKRSLVTDEIAEVLNQYRDFEDDTMAGKVNSITIDSDSDSDEVEEIEEVKLNAYEPVITDVAVFNDIKNKSTFPTTDNWLLQLELANQYNSAMAPMAPENNFSKGKLTMSKVDELLFPNSGKGNKSASKKKGSEWPKVPLNDVSADIIQIVFDNLINDCQFKQSDNSMPQLEAEGLNFARLINKTEKTVSNLQIELASILFDQNNDSDNDRLILLGQWLQKYNQAQIEDLLEANQTDDLYCAFLYLCVNLKEKAIERAWKSKNEHLAVILFQADSNDIFVKDLAAEQIETWQRPRCIEYIPKSLIKIYQLLARQMDKVSENLTWSIVMGIYLYYGDAESIKDLLNEYKFILPEGDPTADLLRLYLRGVNYTTVRSSKLSSPLKWIFCLILADFNYDEVSTDLGNSLEKADLWKEALVVFSSIEDDNTKTKLIRNLIITKTEEEKIDEHDEKYLTTVLKVPRSLLHEAKASERKNAGDYWSEVNALIEANFWSKAHETIVTQLGPEVVITNSPTNVTKLMNVINQFPQHGSIISSWNKGAGIYQNYFKLIENTEDSEIIIFLMEFLPLTKPESTKQKLAIVTIAKFVGDLALENKRVPANQRQRILQMPLDKVDKAYFELRLSRAN</sequence>
<evidence type="ECO:0000256" key="7">
    <source>
        <dbReference type="ARBA" id="ARBA00023010"/>
    </source>
</evidence>
<keyword evidence="9" id="KW-0539">Nucleus</keyword>
<keyword evidence="3" id="KW-0813">Transport</keyword>
<dbReference type="InterPro" id="IPR007230">
    <property type="entry name" value="Nup98_auto-Pept-S59_dom"/>
</dbReference>
<feature type="region of interest" description="Disordered" evidence="10">
    <location>
        <begin position="103"/>
        <end position="138"/>
    </location>
</feature>
<keyword evidence="13" id="KW-1185">Reference proteome</keyword>
<evidence type="ECO:0000256" key="4">
    <source>
        <dbReference type="ARBA" id="ARBA00022813"/>
    </source>
</evidence>
<dbReference type="Pfam" id="PF04096">
    <property type="entry name" value="Nucleoporin2"/>
    <property type="match status" value="1"/>
</dbReference>
<dbReference type="InterPro" id="IPR037665">
    <property type="entry name" value="Nucleoporin_S59-like"/>
</dbReference>
<evidence type="ECO:0000313" key="13">
    <source>
        <dbReference type="Proteomes" id="UP000005018"/>
    </source>
</evidence>
<dbReference type="Proteomes" id="UP000005018">
    <property type="component" value="Chromosome 2"/>
</dbReference>
<dbReference type="Pfam" id="PF12110">
    <property type="entry name" value="Nup96"/>
    <property type="match status" value="2"/>
</dbReference>
<protein>
    <submittedName>
        <fullName evidence="12">Nup145 protein</fullName>
    </submittedName>
</protein>
<evidence type="ECO:0000256" key="6">
    <source>
        <dbReference type="ARBA" id="ARBA00022927"/>
    </source>
</evidence>
<name>H8WZ89_CANO9</name>
<comment type="subcellular location">
    <subcellularLocation>
        <location evidence="1">Nucleus</location>
        <location evidence="1">Nuclear pore complex</location>
    </subcellularLocation>
</comment>
<dbReference type="KEGG" id="cot:CORT_0B00340"/>
<evidence type="ECO:0000256" key="3">
    <source>
        <dbReference type="ARBA" id="ARBA00022448"/>
    </source>
</evidence>
<dbReference type="GO" id="GO:0034398">
    <property type="term" value="P:telomere tethering at nuclear periphery"/>
    <property type="evidence" value="ECO:0007669"/>
    <property type="project" value="TreeGrafter"/>
</dbReference>
<evidence type="ECO:0000256" key="9">
    <source>
        <dbReference type="ARBA" id="ARBA00023242"/>
    </source>
</evidence>